<evidence type="ECO:0000256" key="8">
    <source>
        <dbReference type="ARBA" id="ARBA00023125"/>
    </source>
</evidence>
<evidence type="ECO:0000313" key="16">
    <source>
        <dbReference type="Proteomes" id="UP000178490"/>
    </source>
</evidence>
<dbReference type="Proteomes" id="UP000178490">
    <property type="component" value="Unassembled WGS sequence"/>
</dbReference>
<keyword evidence="2 12" id="KW-0639">Primosome</keyword>
<dbReference type="InterPro" id="IPR027417">
    <property type="entry name" value="P-loop_NTPase"/>
</dbReference>
<dbReference type="GO" id="GO:1990077">
    <property type="term" value="C:primosome complex"/>
    <property type="evidence" value="ECO:0007669"/>
    <property type="project" value="UniProtKB-UniRule"/>
</dbReference>
<evidence type="ECO:0000313" key="15">
    <source>
        <dbReference type="EMBL" id="OGH89966.1"/>
    </source>
</evidence>
<keyword evidence="7 12" id="KW-0067">ATP-binding</keyword>
<dbReference type="NCBIfam" id="NF004384">
    <property type="entry name" value="PRK05748.1"/>
    <property type="match status" value="1"/>
</dbReference>
<evidence type="ECO:0000256" key="6">
    <source>
        <dbReference type="ARBA" id="ARBA00022806"/>
    </source>
</evidence>
<dbReference type="InterPro" id="IPR007693">
    <property type="entry name" value="DNA_helicase_DnaB-like_N"/>
</dbReference>
<accession>A0A1F6P1C0</accession>
<dbReference type="PANTHER" id="PTHR30153">
    <property type="entry name" value="REPLICATIVE DNA HELICASE DNAB"/>
    <property type="match status" value="1"/>
</dbReference>
<dbReference type="InterPro" id="IPR007694">
    <property type="entry name" value="DNA_helicase_DnaB-like_C"/>
</dbReference>
<keyword evidence="9" id="KW-0413">Isomerase</keyword>
<dbReference type="EMBL" id="MFRC01000015">
    <property type="protein sequence ID" value="OGH89966.1"/>
    <property type="molecule type" value="Genomic_DNA"/>
</dbReference>
<evidence type="ECO:0000256" key="10">
    <source>
        <dbReference type="ARBA" id="ARBA00048954"/>
    </source>
</evidence>
<comment type="similarity">
    <text evidence="1 12">Belongs to the helicase family. DnaB subfamily.</text>
</comment>
<dbReference type="Pfam" id="PF03796">
    <property type="entry name" value="DnaB_C"/>
    <property type="match status" value="1"/>
</dbReference>
<dbReference type="SUPFAM" id="SSF52540">
    <property type="entry name" value="P-loop containing nucleoside triphosphate hydrolases"/>
    <property type="match status" value="1"/>
</dbReference>
<dbReference type="InterPro" id="IPR003593">
    <property type="entry name" value="AAA+_ATPase"/>
</dbReference>
<comment type="function">
    <text evidence="12">The main replicative DNA helicase, it participates in initiation and elongation during chromosome replication. Travels ahead of the DNA replisome, separating dsDNA into templates for DNA synthesis. A processive ATP-dependent 5'-3' DNA helicase it has DNA-dependent ATPase activity.</text>
</comment>
<keyword evidence="4 12" id="KW-0547">Nucleotide-binding</keyword>
<dbReference type="InterPro" id="IPR007692">
    <property type="entry name" value="DNA_helicase_DnaB"/>
</dbReference>
<protein>
    <recommendedName>
        <fullName evidence="11 12">Replicative DNA helicase</fullName>
        <ecNumber evidence="11 12">5.6.2.3</ecNumber>
    </recommendedName>
</protein>
<dbReference type="NCBIfam" id="TIGR00665">
    <property type="entry name" value="DnaB"/>
    <property type="match status" value="1"/>
</dbReference>
<keyword evidence="6 12" id="KW-0347">Helicase</keyword>
<dbReference type="Pfam" id="PF00772">
    <property type="entry name" value="DnaB"/>
    <property type="match status" value="1"/>
</dbReference>
<evidence type="ECO:0000256" key="4">
    <source>
        <dbReference type="ARBA" id="ARBA00022741"/>
    </source>
</evidence>
<dbReference type="FunFam" id="1.10.860.10:FF:000001">
    <property type="entry name" value="Replicative DNA helicase"/>
    <property type="match status" value="1"/>
</dbReference>
<evidence type="ECO:0000259" key="14">
    <source>
        <dbReference type="PROSITE" id="PS51199"/>
    </source>
</evidence>
<dbReference type="Gene3D" id="1.10.860.10">
    <property type="entry name" value="DNAb Helicase, Chain A"/>
    <property type="match status" value="1"/>
</dbReference>
<feature type="domain" description="SF4 helicase" evidence="14">
    <location>
        <begin position="180"/>
        <end position="456"/>
    </location>
</feature>
<proteinExistence type="inferred from homology"/>
<evidence type="ECO:0000256" key="13">
    <source>
        <dbReference type="SAM" id="MobiDB-lite"/>
    </source>
</evidence>
<evidence type="ECO:0000256" key="5">
    <source>
        <dbReference type="ARBA" id="ARBA00022801"/>
    </source>
</evidence>
<dbReference type="SUPFAM" id="SSF48024">
    <property type="entry name" value="N-terminal domain of DnaB helicase"/>
    <property type="match status" value="1"/>
</dbReference>
<dbReference type="InterPro" id="IPR036185">
    <property type="entry name" value="DNA_heli_DnaB-like_N_sf"/>
</dbReference>
<sequence>MNTNEELNKVPPQSLEAEMSLLGSILLDKDAMLKIADIIRTEDFYKNAHARIFETITSLYSQNEPADLLTLSTRLEEKGILEMCGGRTYLASLINAVPTAANVANYAQIVQRKAIRRRLLLASHEISRLGYQEENDIEKILDEAQQSLLAVSSVHFKQTFTPIRNILADAFDRIDDLHKHKGQLRGLPTGFTQLDNLLAGLQKSDLIILAARPSVGKTSLALDIVRHVATKQKLPVGLFSLEMGKEQLVDRMLCSEAGIDLWRMRTGRLSDRPEDDDFPRIGHAIGVLSETPIYIDDSGSLNILQLRTKARRLQSEHGLGLIVIDYLQLMESTSGKTDNRVQEIAEISRGLKALARELNIPILALSQLSRTVEQSKPAIPKLSHLRESGSIEQDADVVLFIYRKAADRNYRLEEIPPDERNVAEIHIAKHRNGPTGIVRTAFVEAMASFKNLDAVHIAPSGGSPAPQALKPRSAFNNSSSGGGYKAPEQPEY</sequence>
<dbReference type="GO" id="GO:0016887">
    <property type="term" value="F:ATP hydrolysis activity"/>
    <property type="evidence" value="ECO:0007669"/>
    <property type="project" value="RHEA"/>
</dbReference>
<feature type="region of interest" description="Disordered" evidence="13">
    <location>
        <begin position="460"/>
        <end position="492"/>
    </location>
</feature>
<evidence type="ECO:0000256" key="3">
    <source>
        <dbReference type="ARBA" id="ARBA00022705"/>
    </source>
</evidence>
<organism evidence="15 16">
    <name type="scientific">Candidatus Magasanikbacteria bacterium RIFOXYD2_FULL_36_9</name>
    <dbReference type="NCBI Taxonomy" id="1798707"/>
    <lineage>
        <taxon>Bacteria</taxon>
        <taxon>Candidatus Magasanikiibacteriota</taxon>
    </lineage>
</organism>
<evidence type="ECO:0000256" key="2">
    <source>
        <dbReference type="ARBA" id="ARBA00022515"/>
    </source>
</evidence>
<evidence type="ECO:0000256" key="11">
    <source>
        <dbReference type="NCBIfam" id="TIGR00665"/>
    </source>
</evidence>
<dbReference type="GO" id="GO:0005829">
    <property type="term" value="C:cytosol"/>
    <property type="evidence" value="ECO:0007669"/>
    <property type="project" value="TreeGrafter"/>
</dbReference>
<dbReference type="EC" id="5.6.2.3" evidence="11 12"/>
<dbReference type="GO" id="GO:0043139">
    <property type="term" value="F:5'-3' DNA helicase activity"/>
    <property type="evidence" value="ECO:0007669"/>
    <property type="project" value="UniProtKB-EC"/>
</dbReference>
<dbReference type="Gene3D" id="3.40.50.300">
    <property type="entry name" value="P-loop containing nucleotide triphosphate hydrolases"/>
    <property type="match status" value="1"/>
</dbReference>
<dbReference type="InterPro" id="IPR016136">
    <property type="entry name" value="DNA_helicase_N/primase_C"/>
</dbReference>
<name>A0A1F6P1C0_9BACT</name>
<evidence type="ECO:0000256" key="12">
    <source>
        <dbReference type="RuleBase" id="RU362085"/>
    </source>
</evidence>
<keyword evidence="5 12" id="KW-0378">Hydrolase</keyword>
<keyword evidence="3 12" id="KW-0235">DNA replication</keyword>
<comment type="caution">
    <text evidence="15">The sequence shown here is derived from an EMBL/GenBank/DDBJ whole genome shotgun (WGS) entry which is preliminary data.</text>
</comment>
<dbReference type="PANTHER" id="PTHR30153:SF2">
    <property type="entry name" value="REPLICATIVE DNA HELICASE"/>
    <property type="match status" value="1"/>
</dbReference>
<dbReference type="GO" id="GO:0005524">
    <property type="term" value="F:ATP binding"/>
    <property type="evidence" value="ECO:0007669"/>
    <property type="project" value="UniProtKB-UniRule"/>
</dbReference>
<dbReference type="PROSITE" id="PS51199">
    <property type="entry name" value="SF4_HELICASE"/>
    <property type="match status" value="1"/>
</dbReference>
<evidence type="ECO:0000256" key="7">
    <source>
        <dbReference type="ARBA" id="ARBA00022840"/>
    </source>
</evidence>
<comment type="catalytic activity">
    <reaction evidence="10 12">
        <text>ATP + H2O = ADP + phosphate + H(+)</text>
        <dbReference type="Rhea" id="RHEA:13065"/>
        <dbReference type="ChEBI" id="CHEBI:15377"/>
        <dbReference type="ChEBI" id="CHEBI:15378"/>
        <dbReference type="ChEBI" id="CHEBI:30616"/>
        <dbReference type="ChEBI" id="CHEBI:43474"/>
        <dbReference type="ChEBI" id="CHEBI:456216"/>
        <dbReference type="EC" id="5.6.2.3"/>
    </reaction>
</comment>
<dbReference type="GO" id="GO:0006269">
    <property type="term" value="P:DNA replication, synthesis of primer"/>
    <property type="evidence" value="ECO:0007669"/>
    <property type="project" value="UniProtKB-UniRule"/>
</dbReference>
<evidence type="ECO:0000256" key="9">
    <source>
        <dbReference type="ARBA" id="ARBA00023235"/>
    </source>
</evidence>
<dbReference type="SMART" id="SM00382">
    <property type="entry name" value="AAA"/>
    <property type="match status" value="1"/>
</dbReference>
<evidence type="ECO:0000256" key="1">
    <source>
        <dbReference type="ARBA" id="ARBA00008428"/>
    </source>
</evidence>
<dbReference type="AlphaFoldDB" id="A0A1F6P1C0"/>
<reference evidence="15 16" key="1">
    <citation type="journal article" date="2016" name="Nat. Commun.">
        <title>Thousands of microbial genomes shed light on interconnected biogeochemical processes in an aquifer system.</title>
        <authorList>
            <person name="Anantharaman K."/>
            <person name="Brown C.T."/>
            <person name="Hug L.A."/>
            <person name="Sharon I."/>
            <person name="Castelle C.J."/>
            <person name="Probst A.J."/>
            <person name="Thomas B.C."/>
            <person name="Singh A."/>
            <person name="Wilkins M.J."/>
            <person name="Karaoz U."/>
            <person name="Brodie E.L."/>
            <person name="Williams K.H."/>
            <person name="Hubbard S.S."/>
            <person name="Banfield J.F."/>
        </authorList>
    </citation>
    <scope>NUCLEOTIDE SEQUENCE [LARGE SCALE GENOMIC DNA]</scope>
</reference>
<dbReference type="GO" id="GO:0003677">
    <property type="term" value="F:DNA binding"/>
    <property type="evidence" value="ECO:0007669"/>
    <property type="project" value="UniProtKB-UniRule"/>
</dbReference>
<gene>
    <name evidence="15" type="ORF">A2537_01720</name>
</gene>
<dbReference type="CDD" id="cd00984">
    <property type="entry name" value="DnaB_C"/>
    <property type="match status" value="1"/>
</dbReference>
<keyword evidence="8 12" id="KW-0238">DNA-binding</keyword>